<evidence type="ECO:0000313" key="2">
    <source>
        <dbReference type="Proteomes" id="UP001608902"/>
    </source>
</evidence>
<dbReference type="AlphaFoldDB" id="A0ABD6F541"/>
<dbReference type="Proteomes" id="UP001608902">
    <property type="component" value="Unassembled WGS sequence"/>
</dbReference>
<accession>A0ABD6F541</accession>
<proteinExistence type="predicted"/>
<feature type="non-terminal residue" evidence="1">
    <location>
        <position position="96"/>
    </location>
</feature>
<dbReference type="EMBL" id="JBGFUD010059377">
    <property type="protein sequence ID" value="MFH4985140.1"/>
    <property type="molecule type" value="Genomic_DNA"/>
</dbReference>
<reference evidence="1 2" key="1">
    <citation type="submission" date="2024-08" db="EMBL/GenBank/DDBJ databases">
        <title>Gnathostoma spinigerum genome.</title>
        <authorList>
            <person name="Gonzalez-Bertolin B."/>
            <person name="Monzon S."/>
            <person name="Zaballos A."/>
            <person name="Jimenez P."/>
            <person name="Dekumyoy P."/>
            <person name="Varona S."/>
            <person name="Cuesta I."/>
            <person name="Sumanam S."/>
            <person name="Adisakwattana P."/>
            <person name="Gasser R.B."/>
            <person name="Hernandez-Gonzalez A."/>
            <person name="Young N.D."/>
            <person name="Perteguer M.J."/>
        </authorList>
    </citation>
    <scope>NUCLEOTIDE SEQUENCE [LARGE SCALE GENOMIC DNA]</scope>
    <source>
        <strain evidence="1">AL3</strain>
        <tissue evidence="1">Liver</tissue>
    </source>
</reference>
<keyword evidence="2" id="KW-1185">Reference proteome</keyword>
<gene>
    <name evidence="1" type="ORF">AB6A40_011849</name>
</gene>
<evidence type="ECO:0000313" key="1">
    <source>
        <dbReference type="EMBL" id="MFH4985140.1"/>
    </source>
</evidence>
<name>A0ABD6F541_9BILA</name>
<protein>
    <submittedName>
        <fullName evidence="1">Uncharacterized protein</fullName>
    </submittedName>
</protein>
<organism evidence="1 2">
    <name type="scientific">Gnathostoma spinigerum</name>
    <dbReference type="NCBI Taxonomy" id="75299"/>
    <lineage>
        <taxon>Eukaryota</taxon>
        <taxon>Metazoa</taxon>
        <taxon>Ecdysozoa</taxon>
        <taxon>Nematoda</taxon>
        <taxon>Chromadorea</taxon>
        <taxon>Rhabditida</taxon>
        <taxon>Spirurina</taxon>
        <taxon>Gnathostomatomorpha</taxon>
        <taxon>Gnathostomatoidea</taxon>
        <taxon>Gnathostomatidae</taxon>
        <taxon>Gnathostoma</taxon>
    </lineage>
</organism>
<comment type="caution">
    <text evidence="1">The sequence shown here is derived from an EMBL/GenBank/DDBJ whole genome shotgun (WGS) entry which is preliminary data.</text>
</comment>
<sequence length="96" mass="10071">MCEPATISAFLATYGSAIAAGTAAVGTGLSYDAQQKAGYKQQYAIDTAQAEQNQLASKRQEAVAEAASKTFKPQTAQNFVQPAQDRLEGVAQQAQT</sequence>